<reference evidence="1 2" key="1">
    <citation type="journal article" date="2022" name="Hortic Res">
        <title>A haplotype resolved chromosomal level avocado genome allows analysis of novel avocado genes.</title>
        <authorList>
            <person name="Nath O."/>
            <person name="Fletcher S.J."/>
            <person name="Hayward A."/>
            <person name="Shaw L.M."/>
            <person name="Masouleh A.K."/>
            <person name="Furtado A."/>
            <person name="Henry R.J."/>
            <person name="Mitter N."/>
        </authorList>
    </citation>
    <scope>NUCLEOTIDE SEQUENCE [LARGE SCALE GENOMIC DNA]</scope>
    <source>
        <strain evidence="2">cv. Hass</strain>
    </source>
</reference>
<name>A0ACC2MQD0_PERAE</name>
<protein>
    <submittedName>
        <fullName evidence="1">Uncharacterized protein</fullName>
    </submittedName>
</protein>
<evidence type="ECO:0000313" key="2">
    <source>
        <dbReference type="Proteomes" id="UP001234297"/>
    </source>
</evidence>
<keyword evidence="2" id="KW-1185">Reference proteome</keyword>
<dbReference type="Proteomes" id="UP001234297">
    <property type="component" value="Chromosome 1"/>
</dbReference>
<comment type="caution">
    <text evidence="1">The sequence shown here is derived from an EMBL/GenBank/DDBJ whole genome shotgun (WGS) entry which is preliminary data.</text>
</comment>
<dbReference type="EMBL" id="CM056809">
    <property type="protein sequence ID" value="KAJ8647947.1"/>
    <property type="molecule type" value="Genomic_DNA"/>
</dbReference>
<sequence length="149" mass="16170">MVITFPTTPSSHPTLSPLTTSSKTSTPLPLPELRLLRRCPHPCPPSSAITTPREIPVHRCIFYAQSPFLCSFFSTTVDANPAKEEGWNIKLKELAKGFDLGYDSLVSVLAYLYSGKARPLSDGVCICTDEKCSLVVPSCCGFHGGYSNS</sequence>
<proteinExistence type="predicted"/>
<accession>A0ACC2MQD0</accession>
<gene>
    <name evidence="1" type="ORF">MRB53_000970</name>
</gene>
<evidence type="ECO:0000313" key="1">
    <source>
        <dbReference type="EMBL" id="KAJ8647947.1"/>
    </source>
</evidence>
<organism evidence="1 2">
    <name type="scientific">Persea americana</name>
    <name type="common">Avocado</name>
    <dbReference type="NCBI Taxonomy" id="3435"/>
    <lineage>
        <taxon>Eukaryota</taxon>
        <taxon>Viridiplantae</taxon>
        <taxon>Streptophyta</taxon>
        <taxon>Embryophyta</taxon>
        <taxon>Tracheophyta</taxon>
        <taxon>Spermatophyta</taxon>
        <taxon>Magnoliopsida</taxon>
        <taxon>Magnoliidae</taxon>
        <taxon>Laurales</taxon>
        <taxon>Lauraceae</taxon>
        <taxon>Persea</taxon>
    </lineage>
</organism>